<dbReference type="PANTHER" id="PTHR43439:SF2">
    <property type="entry name" value="ENZYME, PUTATIVE (JCVI)-RELATED"/>
    <property type="match status" value="1"/>
</dbReference>
<dbReference type="Pfam" id="PF00550">
    <property type="entry name" value="PP-binding"/>
    <property type="match status" value="1"/>
</dbReference>
<dbReference type="PANTHER" id="PTHR43439">
    <property type="entry name" value="PHENYLACETATE-COENZYME A LIGASE"/>
    <property type="match status" value="1"/>
</dbReference>
<proteinExistence type="predicted"/>
<dbReference type="Proteomes" id="UP000756132">
    <property type="component" value="Chromosome 5"/>
</dbReference>
<dbReference type="RefSeq" id="XP_047761879.1">
    <property type="nucleotide sequence ID" value="XM_047905549.1"/>
</dbReference>
<dbReference type="SMART" id="SM00823">
    <property type="entry name" value="PKS_PP"/>
    <property type="match status" value="1"/>
</dbReference>
<dbReference type="PROSITE" id="PS00012">
    <property type="entry name" value="PHOSPHOPANTETHEINE"/>
    <property type="match status" value="1"/>
</dbReference>
<reference evidence="4" key="2">
    <citation type="journal article" date="2022" name="Microb. Genom.">
        <title>A chromosome-scale genome assembly of the tomato pathogen Cladosporium fulvum reveals a compartmentalized genome architecture and the presence of a dispensable chromosome.</title>
        <authorList>
            <person name="Zaccaron A.Z."/>
            <person name="Chen L.H."/>
            <person name="Samaras A."/>
            <person name="Stergiopoulos I."/>
        </authorList>
    </citation>
    <scope>NUCLEOTIDE SEQUENCE</scope>
    <source>
        <strain evidence="4">Race5_Kim</strain>
    </source>
</reference>
<dbReference type="SUPFAM" id="SSF51735">
    <property type="entry name" value="NAD(P)-binding Rossmann-fold domains"/>
    <property type="match status" value="1"/>
</dbReference>
<dbReference type="InterPro" id="IPR009081">
    <property type="entry name" value="PP-bd_ACP"/>
</dbReference>
<dbReference type="GeneID" id="71986279"/>
<dbReference type="KEGG" id="ffu:CLAFUR5_06401"/>
<dbReference type="InterPro" id="IPR013120">
    <property type="entry name" value="FAR_NAD-bd"/>
</dbReference>
<evidence type="ECO:0000259" key="3">
    <source>
        <dbReference type="PROSITE" id="PS50075"/>
    </source>
</evidence>
<dbReference type="Gene3D" id="1.10.1200.10">
    <property type="entry name" value="ACP-like"/>
    <property type="match status" value="1"/>
</dbReference>
<keyword evidence="1" id="KW-0596">Phosphopantetheine</keyword>
<dbReference type="Gene3D" id="3.40.50.720">
    <property type="entry name" value="NAD(P)-binding Rossmann-like Domain"/>
    <property type="match status" value="1"/>
</dbReference>
<dbReference type="SUPFAM" id="SSF47336">
    <property type="entry name" value="ACP-like"/>
    <property type="match status" value="1"/>
</dbReference>
<sequence>MPVDISETKDWEDWEHMNFEAQTGVEMRPFADDLVEMFVVRNPELEEYQAVFKMFPHLQEYQPRDLFSKHPTKRGLYKFAGRSDDIVAYSTGEKFNPSTVESVSITGRAILESIWPSVEALNKDCPGYAQIMRNMILVTKPDRPMPRAGKGTVQKRAAIKLHEAEIDALYDAVEHVQASTLDDTAVLDGGGSNLEDDLLAIARSTGAFGDDVSLDTDLFDLGLDSLGALQLVRAAQSLSARYNLERSIAAADVYQHRNLREIAKSLKGEQGDQKPAAEVMQELYEKLTGDLTSNVRPIGYPRPSEKVVLLTGSTGGLGSYLLHELLENPDVGEIVCLGRSADAEARQRASMAEKGLSTEFDSGKVSFLHADQSEPQLGLAPEVYRGLLEKVTDIIHNAWQVNFNATLAQMEPQLYGVRRFIDFAAESRHGALIFFVSTIGAVGALRNAEHGGEVMENVVEDWNTAGGLGYGQSKLIAERMLEAAAKRARVPSAICRVGQVAGPTTAKGVWQKQEALPSLIISSKYLGCLPASMGSLGIVDWIPVDLIARSMVELCFATSLSEDRALVYHTVNPHRATWKDFVPFLEKRLQLRTVHFA</sequence>
<dbReference type="AlphaFoldDB" id="A0A9Q8LJ25"/>
<evidence type="ECO:0000256" key="1">
    <source>
        <dbReference type="ARBA" id="ARBA00022450"/>
    </source>
</evidence>
<evidence type="ECO:0000256" key="2">
    <source>
        <dbReference type="ARBA" id="ARBA00022553"/>
    </source>
</evidence>
<dbReference type="Pfam" id="PF23562">
    <property type="entry name" value="AMP-binding_C_3"/>
    <property type="match status" value="1"/>
</dbReference>
<dbReference type="InterPro" id="IPR051414">
    <property type="entry name" value="Adenylate-forming_Reductase"/>
</dbReference>
<dbReference type="InterPro" id="IPR006162">
    <property type="entry name" value="Ppantetheine_attach_site"/>
</dbReference>
<keyword evidence="5" id="KW-1185">Reference proteome</keyword>
<dbReference type="OrthoDB" id="429813at2759"/>
<evidence type="ECO:0000313" key="5">
    <source>
        <dbReference type="Proteomes" id="UP000756132"/>
    </source>
</evidence>
<protein>
    <submittedName>
        <fullName evidence="4">Non-canonical non-ribosomal peptide synthetase FUB8</fullName>
    </submittedName>
</protein>
<feature type="domain" description="Carrier" evidence="3">
    <location>
        <begin position="189"/>
        <end position="270"/>
    </location>
</feature>
<dbReference type="Pfam" id="PF07993">
    <property type="entry name" value="NAD_binding_4"/>
    <property type="match status" value="1"/>
</dbReference>
<dbReference type="PROSITE" id="PS50075">
    <property type="entry name" value="CARRIER"/>
    <property type="match status" value="1"/>
</dbReference>
<dbReference type="EMBL" id="CP090167">
    <property type="protein sequence ID" value="UJO17513.1"/>
    <property type="molecule type" value="Genomic_DNA"/>
</dbReference>
<keyword evidence="2" id="KW-0597">Phosphoprotein</keyword>
<evidence type="ECO:0000313" key="4">
    <source>
        <dbReference type="EMBL" id="UJO17513.1"/>
    </source>
</evidence>
<reference evidence="4" key="1">
    <citation type="submission" date="2021-12" db="EMBL/GenBank/DDBJ databases">
        <authorList>
            <person name="Zaccaron A."/>
            <person name="Stergiopoulos I."/>
        </authorList>
    </citation>
    <scope>NUCLEOTIDE SEQUENCE</scope>
    <source>
        <strain evidence="4">Race5_Kim</strain>
    </source>
</reference>
<name>A0A9Q8LJ25_PASFU</name>
<dbReference type="GO" id="GO:0031177">
    <property type="term" value="F:phosphopantetheine binding"/>
    <property type="evidence" value="ECO:0007669"/>
    <property type="project" value="InterPro"/>
</dbReference>
<dbReference type="InterPro" id="IPR036736">
    <property type="entry name" value="ACP-like_sf"/>
</dbReference>
<accession>A0A9Q8LJ25</accession>
<gene>
    <name evidence="4" type="ORF">CLAFUR5_06401</name>
</gene>
<dbReference type="InterPro" id="IPR020806">
    <property type="entry name" value="PKS_PP-bd"/>
</dbReference>
<dbReference type="InterPro" id="IPR036291">
    <property type="entry name" value="NAD(P)-bd_dom_sf"/>
</dbReference>
<organism evidence="4 5">
    <name type="scientific">Passalora fulva</name>
    <name type="common">Tomato leaf mold</name>
    <name type="synonym">Cladosporium fulvum</name>
    <dbReference type="NCBI Taxonomy" id="5499"/>
    <lineage>
        <taxon>Eukaryota</taxon>
        <taxon>Fungi</taxon>
        <taxon>Dikarya</taxon>
        <taxon>Ascomycota</taxon>
        <taxon>Pezizomycotina</taxon>
        <taxon>Dothideomycetes</taxon>
        <taxon>Dothideomycetidae</taxon>
        <taxon>Mycosphaerellales</taxon>
        <taxon>Mycosphaerellaceae</taxon>
        <taxon>Fulvia</taxon>
    </lineage>
</organism>